<reference evidence="1 2" key="1">
    <citation type="journal article" date="2021" name="Sci. Rep.">
        <title>The genome of the diatom Chaetoceros tenuissimus carries an ancient integrated fragment of an extant virus.</title>
        <authorList>
            <person name="Hongo Y."/>
            <person name="Kimura K."/>
            <person name="Takaki Y."/>
            <person name="Yoshida Y."/>
            <person name="Baba S."/>
            <person name="Kobayashi G."/>
            <person name="Nagasaki K."/>
            <person name="Hano T."/>
            <person name="Tomaru Y."/>
        </authorList>
    </citation>
    <scope>NUCLEOTIDE SEQUENCE [LARGE SCALE GENOMIC DNA]</scope>
    <source>
        <strain evidence="1 2">NIES-3715</strain>
    </source>
</reference>
<name>A0AAD3GZK3_9STRA</name>
<organism evidence="1 2">
    <name type="scientific">Chaetoceros tenuissimus</name>
    <dbReference type="NCBI Taxonomy" id="426638"/>
    <lineage>
        <taxon>Eukaryota</taxon>
        <taxon>Sar</taxon>
        <taxon>Stramenopiles</taxon>
        <taxon>Ochrophyta</taxon>
        <taxon>Bacillariophyta</taxon>
        <taxon>Coscinodiscophyceae</taxon>
        <taxon>Chaetocerotophycidae</taxon>
        <taxon>Chaetocerotales</taxon>
        <taxon>Chaetocerotaceae</taxon>
        <taxon>Chaetoceros</taxon>
    </lineage>
</organism>
<evidence type="ECO:0008006" key="3">
    <source>
        <dbReference type="Google" id="ProtNLM"/>
    </source>
</evidence>
<accession>A0AAD3GZK3</accession>
<protein>
    <recommendedName>
        <fullName evidence="3">Aminoglycoside phosphotransferase domain-containing protein</fullName>
    </recommendedName>
</protein>
<proteinExistence type="predicted"/>
<comment type="caution">
    <text evidence="1">The sequence shown here is derived from an EMBL/GenBank/DDBJ whole genome shotgun (WGS) entry which is preliminary data.</text>
</comment>
<keyword evidence="2" id="KW-1185">Reference proteome</keyword>
<gene>
    <name evidence="1" type="ORF">CTEN210_01280</name>
</gene>
<dbReference type="Proteomes" id="UP001054902">
    <property type="component" value="Unassembled WGS sequence"/>
</dbReference>
<dbReference type="SUPFAM" id="SSF56112">
    <property type="entry name" value="Protein kinase-like (PK-like)"/>
    <property type="match status" value="1"/>
</dbReference>
<dbReference type="Gene3D" id="3.90.1200.10">
    <property type="match status" value="1"/>
</dbReference>
<evidence type="ECO:0000313" key="2">
    <source>
        <dbReference type="Proteomes" id="UP001054902"/>
    </source>
</evidence>
<dbReference type="AlphaFoldDB" id="A0AAD3GZK3"/>
<dbReference type="InterPro" id="IPR011009">
    <property type="entry name" value="Kinase-like_dom_sf"/>
</dbReference>
<evidence type="ECO:0000313" key="1">
    <source>
        <dbReference type="EMBL" id="GFH44806.1"/>
    </source>
</evidence>
<dbReference type="EMBL" id="BLLK01000020">
    <property type="protein sequence ID" value="GFH44806.1"/>
    <property type="molecule type" value="Genomic_DNA"/>
</dbReference>
<sequence>MSDICTDDKILKQFEDILRQETNGRYEIHSIENITSAQQTVLLLTLTRTNLESPTFNSSESLSDIEEEIKSIRGEQLRLILRIWKGGARWWNLNCNSKDGLIRLANSEVAGYQLAYEAFEQYYKQYESKDRLAVKICIPKLLYYHSDCQDAPWAVFSFVKDMELVQHYCDNNLRKDLYFDDKFITDMVKFRKEFGFDEAHPRHGRVAVDDAQEYAMHVLETAVIPLHTIFYQTHDISKQNENFKRRIKILNANNFIGSDESIRYIDMVELYQEKLSEISSHMTIDSSLKQDEMTSIINSLQYFVQRLLVESKRVEKFPLPSVLCHLDLQPQNMILVSNQQHCKKIPQIFSILDWEESCFADPRFELLLICRKVVANRQQADCIWNAYGTFVKDYFHLEIGSLDSWLRLESVHSLLGMCMQGMDLLEGGRNPWEEKPDLVAKLKRELHRLEIDLGWDSNEDIHCE</sequence>